<reference evidence="2 3" key="1">
    <citation type="submission" date="2024-06" db="EMBL/GenBank/DDBJ databases">
        <title>The Natural Products Discovery Center: Release of the First 8490 Sequenced Strains for Exploring Actinobacteria Biosynthetic Diversity.</title>
        <authorList>
            <person name="Kalkreuter E."/>
            <person name="Kautsar S.A."/>
            <person name="Yang D."/>
            <person name="Bader C.D."/>
            <person name="Teijaro C.N."/>
            <person name="Fluegel L."/>
            <person name="Davis C.M."/>
            <person name="Simpson J.R."/>
            <person name="Lauterbach L."/>
            <person name="Steele A.D."/>
            <person name="Gui C."/>
            <person name="Meng S."/>
            <person name="Li G."/>
            <person name="Viehrig K."/>
            <person name="Ye F."/>
            <person name="Su P."/>
            <person name="Kiefer A.F."/>
            <person name="Nichols A."/>
            <person name="Cepeda A.J."/>
            <person name="Yan W."/>
            <person name="Fan B."/>
            <person name="Jiang Y."/>
            <person name="Adhikari A."/>
            <person name="Zheng C.-J."/>
            <person name="Schuster L."/>
            <person name="Cowan T.M."/>
            <person name="Smanski M.J."/>
            <person name="Chevrette M.G."/>
            <person name="De Carvalho L.P.S."/>
            <person name="Shen B."/>
        </authorList>
    </citation>
    <scope>NUCLEOTIDE SEQUENCE [LARGE SCALE GENOMIC DNA]</scope>
    <source>
        <strain evidence="2 3">NPDC005137</strain>
    </source>
</reference>
<dbReference type="EMBL" id="JBEXIP010000013">
    <property type="protein sequence ID" value="MET8434788.1"/>
    <property type="molecule type" value="Genomic_DNA"/>
</dbReference>
<comment type="caution">
    <text evidence="2">The sequence shown here is derived from an EMBL/GenBank/DDBJ whole genome shotgun (WGS) entry which is preliminary data.</text>
</comment>
<dbReference type="RefSeq" id="WP_356498156.1">
    <property type="nucleotide sequence ID" value="NZ_JBEXEF010000023.1"/>
</dbReference>
<dbReference type="Proteomes" id="UP001550044">
    <property type="component" value="Unassembled WGS sequence"/>
</dbReference>
<sequence>MSCNTATWRRPTTARLDFAYDCGGLDKRATGILSVNGATVGEGCIDKTMGRLARRRDGGRGMDAWSPVTDDYGPWHNDFTGKITVKRYGTFGVTRTGPRLTSGGAASPHVPRRCAP</sequence>
<evidence type="ECO:0000313" key="3">
    <source>
        <dbReference type="Proteomes" id="UP001550044"/>
    </source>
</evidence>
<evidence type="ECO:0000313" key="2">
    <source>
        <dbReference type="EMBL" id="MET8434788.1"/>
    </source>
</evidence>
<keyword evidence="3" id="KW-1185">Reference proteome</keyword>
<protein>
    <submittedName>
        <fullName evidence="2">Uncharacterized protein</fullName>
    </submittedName>
</protein>
<proteinExistence type="predicted"/>
<feature type="region of interest" description="Disordered" evidence="1">
    <location>
        <begin position="96"/>
        <end position="116"/>
    </location>
</feature>
<evidence type="ECO:0000256" key="1">
    <source>
        <dbReference type="SAM" id="MobiDB-lite"/>
    </source>
</evidence>
<organism evidence="2 3">
    <name type="scientific">Streptomyces sp. 900116325</name>
    <dbReference type="NCBI Taxonomy" id="3154295"/>
    <lineage>
        <taxon>Bacteria</taxon>
        <taxon>Bacillati</taxon>
        <taxon>Actinomycetota</taxon>
        <taxon>Actinomycetes</taxon>
        <taxon>Kitasatosporales</taxon>
        <taxon>Streptomycetaceae</taxon>
        <taxon>Streptomyces</taxon>
    </lineage>
</organism>
<accession>A0ABV2UDB0</accession>
<name>A0ABV2UDB0_9ACTN</name>
<gene>
    <name evidence="2" type="ORF">ABZV61_18705</name>
</gene>